<name>A0A383RCT7_PAEAL</name>
<gene>
    <name evidence="1" type="ORF">PBLR_13250</name>
</gene>
<organism evidence="1 2">
    <name type="scientific">Paenibacillus alvei</name>
    <name type="common">Bacillus alvei</name>
    <dbReference type="NCBI Taxonomy" id="44250"/>
    <lineage>
        <taxon>Bacteria</taxon>
        <taxon>Bacillati</taxon>
        <taxon>Bacillota</taxon>
        <taxon>Bacilli</taxon>
        <taxon>Bacillales</taxon>
        <taxon>Paenibacillaceae</taxon>
        <taxon>Paenibacillus</taxon>
    </lineage>
</organism>
<accession>A0A383RCT7</accession>
<dbReference type="AlphaFoldDB" id="A0A383RCT7"/>
<evidence type="ECO:0000313" key="1">
    <source>
        <dbReference type="EMBL" id="SYX84828.1"/>
    </source>
</evidence>
<evidence type="ECO:0000313" key="2">
    <source>
        <dbReference type="Proteomes" id="UP000304148"/>
    </source>
</evidence>
<dbReference type="EMBL" id="LS992241">
    <property type="protein sequence ID" value="SYX84828.1"/>
    <property type="molecule type" value="Genomic_DNA"/>
</dbReference>
<protein>
    <submittedName>
        <fullName evidence="1">Uncharacterized protein</fullName>
    </submittedName>
</protein>
<proteinExistence type="predicted"/>
<sequence length="46" mass="5300">MRVQLDTIVLLNLHNVELIIVTVDLIDMATSLDKLQKYVEMQLETS</sequence>
<dbReference type="Proteomes" id="UP000304148">
    <property type="component" value="Chromosome"/>
</dbReference>
<reference evidence="2" key="1">
    <citation type="submission" date="2018-08" db="EMBL/GenBank/DDBJ databases">
        <authorList>
            <person name="Chevrot R."/>
        </authorList>
    </citation>
    <scope>NUCLEOTIDE SEQUENCE [LARGE SCALE GENOMIC DNA]</scope>
</reference>